<feature type="region of interest" description="Disordered" evidence="1">
    <location>
        <begin position="38"/>
        <end position="63"/>
    </location>
</feature>
<organism evidence="2">
    <name type="scientific">Ensete ventricosum</name>
    <name type="common">Abyssinian banana</name>
    <name type="synonym">Musa ensete</name>
    <dbReference type="NCBI Taxonomy" id="4639"/>
    <lineage>
        <taxon>Eukaryota</taxon>
        <taxon>Viridiplantae</taxon>
        <taxon>Streptophyta</taxon>
        <taxon>Embryophyta</taxon>
        <taxon>Tracheophyta</taxon>
        <taxon>Spermatophyta</taxon>
        <taxon>Magnoliopsida</taxon>
        <taxon>Liliopsida</taxon>
        <taxon>Zingiberales</taxon>
        <taxon>Musaceae</taxon>
        <taxon>Ensete</taxon>
    </lineage>
</organism>
<feature type="compositionally biased region" description="Basic and acidic residues" evidence="1">
    <location>
        <begin position="52"/>
        <end position="63"/>
    </location>
</feature>
<evidence type="ECO:0000256" key="1">
    <source>
        <dbReference type="SAM" id="MobiDB-lite"/>
    </source>
</evidence>
<proteinExistence type="predicted"/>
<reference evidence="2" key="1">
    <citation type="journal article" date="2018" name="Data Brief">
        <title>Genome sequence data from 17 accessions of Ensete ventricosum, a staple food crop for millions in Ethiopia.</title>
        <authorList>
            <person name="Yemataw Z."/>
            <person name="Muzemil S."/>
            <person name="Ambachew D."/>
            <person name="Tripathi L."/>
            <person name="Tesfaye K."/>
            <person name="Chala A."/>
            <person name="Farbos A."/>
            <person name="O'Neill P."/>
            <person name="Moore K."/>
            <person name="Grant M."/>
            <person name="Studholme D.J."/>
        </authorList>
    </citation>
    <scope>NUCLEOTIDE SEQUENCE [LARGE SCALE GENOMIC DNA]</scope>
    <source>
        <tissue evidence="2">Leaf</tissue>
    </source>
</reference>
<gene>
    <name evidence="2" type="ORF">BHM03_00002145</name>
</gene>
<accession>A0A445M9I1</accession>
<evidence type="ECO:0000313" key="2">
    <source>
        <dbReference type="EMBL" id="RZR70903.1"/>
    </source>
</evidence>
<dbReference type="EMBL" id="KV875472">
    <property type="protein sequence ID" value="RZR70903.1"/>
    <property type="molecule type" value="Genomic_DNA"/>
</dbReference>
<dbReference type="AlphaFoldDB" id="A0A445M9I1"/>
<sequence>MASVDLIGAKLEAFEMRMEDRLRALFMEFRLDRSPRPRISQYGESFDQPEDIDLKPDKKDAKEEPHLAISTIQALAGYANLQSMKVDGFLEH</sequence>
<name>A0A445M9I1_ENSVE</name>
<dbReference type="Proteomes" id="UP000290560">
    <property type="component" value="Unassembled WGS sequence"/>
</dbReference>
<protein>
    <submittedName>
        <fullName evidence="2">Uncharacterized protein</fullName>
    </submittedName>
</protein>